<dbReference type="EMBL" id="KJ631398">
    <property type="protein sequence ID" value="AIF26180.1"/>
    <property type="molecule type" value="Genomic_DNA"/>
</dbReference>
<dbReference type="InterPro" id="IPR025944">
    <property type="entry name" value="Sigma_54_int_dom_CS"/>
</dbReference>
<protein>
    <submittedName>
        <fullName evidence="8">Putative Fis family NifA subfamily transcriptional regulator</fullName>
    </submittedName>
</protein>
<dbReference type="InterPro" id="IPR027417">
    <property type="entry name" value="P-loop_NTPase"/>
</dbReference>
<dbReference type="SUPFAM" id="SSF52540">
    <property type="entry name" value="P-loop containing nucleoside triphosphate hydrolases"/>
    <property type="match status" value="1"/>
</dbReference>
<dbReference type="InterPro" id="IPR002078">
    <property type="entry name" value="Sigma_54_int"/>
</dbReference>
<name>A0A0B4N0L0_9BACT</name>
<dbReference type="Gene3D" id="3.40.50.300">
    <property type="entry name" value="P-loop containing nucleotide triphosphate hydrolases"/>
    <property type="match status" value="1"/>
</dbReference>
<dbReference type="SUPFAM" id="SSF46689">
    <property type="entry name" value="Homeodomain-like"/>
    <property type="match status" value="1"/>
</dbReference>
<proteinExistence type="predicted"/>
<keyword evidence="2" id="KW-0067">ATP-binding</keyword>
<dbReference type="Pfam" id="PF02954">
    <property type="entry name" value="HTH_8"/>
    <property type="match status" value="1"/>
</dbReference>
<keyword evidence="1" id="KW-0547">Nucleotide-binding</keyword>
<organism evidence="8">
    <name type="scientific">uncultured bacterium Ad_143_D13_contig1</name>
    <dbReference type="NCBI Taxonomy" id="1489306"/>
    <lineage>
        <taxon>Bacteria</taxon>
        <taxon>environmental samples</taxon>
    </lineage>
</organism>
<dbReference type="Gene3D" id="3.30.450.40">
    <property type="match status" value="1"/>
</dbReference>
<evidence type="ECO:0000313" key="8">
    <source>
        <dbReference type="EMBL" id="AIF26180.1"/>
    </source>
</evidence>
<dbReference type="InterPro" id="IPR002197">
    <property type="entry name" value="HTH_Fis"/>
</dbReference>
<dbReference type="SMART" id="SM00065">
    <property type="entry name" value="GAF"/>
    <property type="match status" value="1"/>
</dbReference>
<accession>A0A0B4N0L0</accession>
<dbReference type="InterPro" id="IPR025943">
    <property type="entry name" value="Sigma_54_int_dom_ATP-bd_2"/>
</dbReference>
<keyword evidence="4" id="KW-0238">DNA-binding</keyword>
<dbReference type="Gene3D" id="1.10.10.60">
    <property type="entry name" value="Homeodomain-like"/>
    <property type="match status" value="1"/>
</dbReference>
<dbReference type="InterPro" id="IPR058031">
    <property type="entry name" value="AAA_lid_NorR"/>
</dbReference>
<dbReference type="InterPro" id="IPR029016">
    <property type="entry name" value="GAF-like_dom_sf"/>
</dbReference>
<dbReference type="PROSITE" id="PS50045">
    <property type="entry name" value="SIGMA54_INTERACT_4"/>
    <property type="match status" value="1"/>
</dbReference>
<evidence type="ECO:0000256" key="1">
    <source>
        <dbReference type="ARBA" id="ARBA00022741"/>
    </source>
</evidence>
<dbReference type="InterPro" id="IPR003593">
    <property type="entry name" value="AAA+_ATPase"/>
</dbReference>
<evidence type="ECO:0000256" key="4">
    <source>
        <dbReference type="ARBA" id="ARBA00023125"/>
    </source>
</evidence>
<dbReference type="GO" id="GO:0006355">
    <property type="term" value="P:regulation of DNA-templated transcription"/>
    <property type="evidence" value="ECO:0007669"/>
    <property type="project" value="InterPro"/>
</dbReference>
<dbReference type="Pfam" id="PF25601">
    <property type="entry name" value="AAA_lid_14"/>
    <property type="match status" value="1"/>
</dbReference>
<evidence type="ECO:0000256" key="3">
    <source>
        <dbReference type="ARBA" id="ARBA00023015"/>
    </source>
</evidence>
<keyword evidence="6" id="KW-0175">Coiled coil</keyword>
<dbReference type="Gene3D" id="1.10.8.60">
    <property type="match status" value="1"/>
</dbReference>
<evidence type="ECO:0000256" key="2">
    <source>
        <dbReference type="ARBA" id="ARBA00022840"/>
    </source>
</evidence>
<dbReference type="PROSITE" id="PS00688">
    <property type="entry name" value="SIGMA54_INTERACT_3"/>
    <property type="match status" value="1"/>
</dbReference>
<keyword evidence="3" id="KW-0805">Transcription regulation</keyword>
<dbReference type="SMART" id="SM00382">
    <property type="entry name" value="AAA"/>
    <property type="match status" value="1"/>
</dbReference>
<sequence length="509" mass="56745">MPSSQSKIQELELLYKISSILNQTLDFESVAHPILEVVESTMGVEHATLTLYNRHTGEISIEIAEGLSSRQARKGRYKVGEGITGRVVETGKPIIIPSVAKDPDFLDRTGRGKTEDKAFLCVPVIMEHQVIGAFSADVQNPVEEELPEKLRLLEIIAQMLAAAVKLRREAREENELLKAENERLTLELKDRFQPDNIIGRSSEMQRVYTQIDQVSRSPLPALIVGEVGTGKGLVAEAIHYRSDRNMGPFVRVHCASMPESVLDRELFGSVRGALVGVFAETPGRVEQAEGGTLFLDEVGELSPNLQVKLLRLLQHGEVERIGARISKKVDVRVIAATTKNLQQMVEEGSFREDLYYQLHIFPIYVPPLRNRKTDIVLLADHFVEHYCRIVGKNVRRLARTTINMLMSYPWPGNVRELENGIERAVLVADEDVIYPHHFPTTLQTAETSGTPVNGNLKRMVEAYEKDIISDALKSSKGKVAAAARSLSTTPRILTYKINQLGIDLAGFGK</sequence>
<dbReference type="GO" id="GO:0005524">
    <property type="term" value="F:ATP binding"/>
    <property type="evidence" value="ECO:0007669"/>
    <property type="project" value="UniProtKB-KW"/>
</dbReference>
<dbReference type="PANTHER" id="PTHR32071">
    <property type="entry name" value="TRANSCRIPTIONAL REGULATORY PROTEIN"/>
    <property type="match status" value="1"/>
</dbReference>
<evidence type="ECO:0000256" key="6">
    <source>
        <dbReference type="SAM" id="Coils"/>
    </source>
</evidence>
<feature type="domain" description="Sigma-54 factor interaction" evidence="7">
    <location>
        <begin position="197"/>
        <end position="426"/>
    </location>
</feature>
<dbReference type="SUPFAM" id="SSF55781">
    <property type="entry name" value="GAF domain-like"/>
    <property type="match status" value="1"/>
</dbReference>
<evidence type="ECO:0000256" key="5">
    <source>
        <dbReference type="ARBA" id="ARBA00023163"/>
    </source>
</evidence>
<dbReference type="InterPro" id="IPR009057">
    <property type="entry name" value="Homeodomain-like_sf"/>
</dbReference>
<dbReference type="PROSITE" id="PS00676">
    <property type="entry name" value="SIGMA54_INTERACT_2"/>
    <property type="match status" value="1"/>
</dbReference>
<dbReference type="Pfam" id="PF00158">
    <property type="entry name" value="Sigma54_activat"/>
    <property type="match status" value="1"/>
</dbReference>
<dbReference type="FunFam" id="3.40.50.300:FF:000006">
    <property type="entry name" value="DNA-binding transcriptional regulator NtrC"/>
    <property type="match status" value="1"/>
</dbReference>
<evidence type="ECO:0000259" key="7">
    <source>
        <dbReference type="PROSITE" id="PS50045"/>
    </source>
</evidence>
<reference evidence="8" key="1">
    <citation type="submission" date="2014-03" db="EMBL/GenBank/DDBJ databases">
        <title>A sequence of cellulolytic fosmid clone of goat rumen metagenome.</title>
        <authorList>
            <person name="Lee K.-T."/>
            <person name="Kim J.-Y."/>
            <person name="Kim Y.-J."/>
            <person name="Ahn J.-H."/>
            <person name="Park M.-N."/>
            <person name="Kim J.-H."/>
            <person name="Kim T.-H."/>
        </authorList>
    </citation>
    <scope>NUCLEOTIDE SEQUENCE</scope>
</reference>
<feature type="coiled-coil region" evidence="6">
    <location>
        <begin position="156"/>
        <end position="189"/>
    </location>
</feature>
<dbReference type="AlphaFoldDB" id="A0A0B4N0L0"/>
<dbReference type="GO" id="GO:0043565">
    <property type="term" value="F:sequence-specific DNA binding"/>
    <property type="evidence" value="ECO:0007669"/>
    <property type="project" value="InterPro"/>
</dbReference>
<dbReference type="CDD" id="cd00009">
    <property type="entry name" value="AAA"/>
    <property type="match status" value="1"/>
</dbReference>
<dbReference type="PRINTS" id="PR01590">
    <property type="entry name" value="HTHFIS"/>
</dbReference>
<dbReference type="InterPro" id="IPR003018">
    <property type="entry name" value="GAF"/>
</dbReference>
<dbReference type="Pfam" id="PF01590">
    <property type="entry name" value="GAF"/>
    <property type="match status" value="1"/>
</dbReference>
<keyword evidence="5" id="KW-0804">Transcription</keyword>